<dbReference type="Proteomes" id="UP000197446">
    <property type="component" value="Unassembled WGS sequence"/>
</dbReference>
<proteinExistence type="predicted"/>
<dbReference type="InterPro" id="IPR029044">
    <property type="entry name" value="Nucleotide-diphossugar_trans"/>
</dbReference>
<evidence type="ECO:0008006" key="3">
    <source>
        <dbReference type="Google" id="ProtNLM"/>
    </source>
</evidence>
<gene>
    <name evidence="1" type="ORF">CDO81_02075</name>
</gene>
<dbReference type="RefSeq" id="WP_088481487.1">
    <property type="nucleotide sequence ID" value="NZ_JBCNLH010000006.1"/>
</dbReference>
<protein>
    <recommendedName>
        <fullName evidence="3">Glycosyltransferase</fullName>
    </recommendedName>
</protein>
<dbReference type="AlphaFoldDB" id="A0A254NBD9"/>
<dbReference type="EMBL" id="NISI01000001">
    <property type="protein sequence ID" value="OWR05276.1"/>
    <property type="molecule type" value="Genomic_DNA"/>
</dbReference>
<reference evidence="1 2" key="1">
    <citation type="journal article" date="2007" name="Int. J. Syst. Evol. Microbiol.">
        <title>Description of Pelomonas aquatica sp. nov. and Pelomonas puraquae sp. nov., isolated from industrial and haemodialysis water.</title>
        <authorList>
            <person name="Gomila M."/>
            <person name="Bowien B."/>
            <person name="Falsen E."/>
            <person name="Moore E.R."/>
            <person name="Lalucat J."/>
        </authorList>
    </citation>
    <scope>NUCLEOTIDE SEQUENCE [LARGE SCALE GENOMIC DNA]</scope>
    <source>
        <strain evidence="1 2">CCUG 52769</strain>
    </source>
</reference>
<comment type="caution">
    <text evidence="1">The sequence shown here is derived from an EMBL/GenBank/DDBJ whole genome shotgun (WGS) entry which is preliminary data.</text>
</comment>
<sequence>MLDLVCATRHSREAFWSQSALGQSLRRVAHDTRLQPRVYFENQRGLPELYNERIVAPDASPLLVFIHDDVWLDDFFFPEHVSAALNAFDVVGVAGNRRRAPGQPSWAFPSLEFKWDDRANLSGTVAHGPTAFGVVSPFGPTPAPCELLDGVMLAVRRDLLLERQVRFDERFRFHFYDMDFCRTARGAGLRLGTWPIAITHQSEGGFASNGWAESYAAYLAKWGD</sequence>
<dbReference type="OrthoDB" id="8769632at2"/>
<evidence type="ECO:0000313" key="1">
    <source>
        <dbReference type="EMBL" id="OWR05276.1"/>
    </source>
</evidence>
<evidence type="ECO:0000313" key="2">
    <source>
        <dbReference type="Proteomes" id="UP000197446"/>
    </source>
</evidence>
<dbReference type="Gene3D" id="3.90.550.10">
    <property type="entry name" value="Spore Coat Polysaccharide Biosynthesis Protein SpsA, Chain A"/>
    <property type="match status" value="1"/>
</dbReference>
<organism evidence="1 2">
    <name type="scientific">Roseateles puraquae</name>
    <dbReference type="NCBI Taxonomy" id="431059"/>
    <lineage>
        <taxon>Bacteria</taxon>
        <taxon>Pseudomonadati</taxon>
        <taxon>Pseudomonadota</taxon>
        <taxon>Betaproteobacteria</taxon>
        <taxon>Burkholderiales</taxon>
        <taxon>Sphaerotilaceae</taxon>
        <taxon>Roseateles</taxon>
    </lineage>
</organism>
<dbReference type="SUPFAM" id="SSF53448">
    <property type="entry name" value="Nucleotide-diphospho-sugar transferases"/>
    <property type="match status" value="1"/>
</dbReference>
<accession>A0A254NBD9</accession>
<name>A0A254NBD9_9BURK</name>
<keyword evidence="2" id="KW-1185">Reference proteome</keyword>